<dbReference type="Pfam" id="PF14432">
    <property type="entry name" value="DYW_deaminase"/>
    <property type="match status" value="1"/>
</dbReference>
<feature type="repeat" description="PPR" evidence="3">
    <location>
        <begin position="315"/>
        <end position="349"/>
    </location>
</feature>
<gene>
    <name evidence="5" type="ORF">H6P81_004883</name>
</gene>
<dbReference type="InterPro" id="IPR032867">
    <property type="entry name" value="DYW_dom"/>
</dbReference>
<dbReference type="AlphaFoldDB" id="A0AAV7ETK5"/>
<dbReference type="GO" id="GO:0008270">
    <property type="term" value="F:zinc ion binding"/>
    <property type="evidence" value="ECO:0007669"/>
    <property type="project" value="InterPro"/>
</dbReference>
<dbReference type="InterPro" id="IPR011990">
    <property type="entry name" value="TPR-like_helical_dom_sf"/>
</dbReference>
<feature type="repeat" description="PPR" evidence="3">
    <location>
        <begin position="152"/>
        <end position="182"/>
    </location>
</feature>
<dbReference type="Gene3D" id="1.25.40.10">
    <property type="entry name" value="Tetratricopeptide repeat domain"/>
    <property type="match status" value="3"/>
</dbReference>
<dbReference type="PANTHER" id="PTHR47926:SF347">
    <property type="entry name" value="PENTATRICOPEPTIDE REPEAT-CONTAINING PROTEIN"/>
    <property type="match status" value="1"/>
</dbReference>
<dbReference type="NCBIfam" id="TIGR00756">
    <property type="entry name" value="PPR"/>
    <property type="match status" value="5"/>
</dbReference>
<reference evidence="5 6" key="1">
    <citation type="submission" date="2021-07" db="EMBL/GenBank/DDBJ databases">
        <title>The Aristolochia fimbriata genome: insights into angiosperm evolution, floral development and chemical biosynthesis.</title>
        <authorList>
            <person name="Jiao Y."/>
        </authorList>
    </citation>
    <scope>NUCLEOTIDE SEQUENCE [LARGE SCALE GENOMIC DNA]</scope>
    <source>
        <strain evidence="5">IBCAS-2021</strain>
        <tissue evidence="5">Leaf</tissue>
    </source>
</reference>
<feature type="repeat" description="PPR" evidence="3">
    <location>
        <begin position="416"/>
        <end position="450"/>
    </location>
</feature>
<evidence type="ECO:0000256" key="3">
    <source>
        <dbReference type="PROSITE-ProRule" id="PRU00708"/>
    </source>
</evidence>
<evidence type="ECO:0000313" key="6">
    <source>
        <dbReference type="Proteomes" id="UP000825729"/>
    </source>
</evidence>
<dbReference type="Pfam" id="PF20431">
    <property type="entry name" value="E_motif"/>
    <property type="match status" value="1"/>
</dbReference>
<dbReference type="InterPro" id="IPR002885">
    <property type="entry name" value="PPR_rpt"/>
</dbReference>
<evidence type="ECO:0000256" key="1">
    <source>
        <dbReference type="ARBA" id="ARBA00006643"/>
    </source>
</evidence>
<dbReference type="EMBL" id="JAINDJ010000003">
    <property type="protein sequence ID" value="KAG9451979.1"/>
    <property type="molecule type" value="Genomic_DNA"/>
</dbReference>
<dbReference type="Pfam" id="PF13041">
    <property type="entry name" value="PPR_2"/>
    <property type="match status" value="3"/>
</dbReference>
<dbReference type="Proteomes" id="UP000825729">
    <property type="component" value="Unassembled WGS sequence"/>
</dbReference>
<dbReference type="FunFam" id="1.25.40.10:FF:000325">
    <property type="entry name" value="Pentatricopeptide repeat-containing protein At4g14820"/>
    <property type="match status" value="1"/>
</dbReference>
<evidence type="ECO:0000259" key="4">
    <source>
        <dbReference type="Pfam" id="PF14432"/>
    </source>
</evidence>
<dbReference type="PANTHER" id="PTHR47926">
    <property type="entry name" value="PENTATRICOPEPTIDE REPEAT-CONTAINING PROTEIN"/>
    <property type="match status" value="1"/>
</dbReference>
<dbReference type="Pfam" id="PF20430">
    <property type="entry name" value="Eplus_motif"/>
    <property type="match status" value="1"/>
</dbReference>
<sequence length="825" mass="91292">METLALSHPPNQHYNNRPNIHHQRVLSAIASAVTVSHLNQIHAQVLRSGCTHPSLLSKLISSIALSSSLDHALAVFHHLNPGVSTANQILKDLSRSAEPRKALLLYRRLRKDGLAINRFTFPPLLKAAGKVSGIVQGMEMHGVILKMGLDWDEFVQTGLIGCYAACGRLEEARLVFDKMPQRDLVAWSVVMDGYSHASLYNNVFDLFDEMRKSDIAPDAVILSTVLSACCRSGNLNLGKDIHGYITEKNFTIDPHLHAALINMYASCGSMDIAQKLYDEIPVKDLVASTAMLTGYSKVGKVDTARQIFEQMSEKDLVCWSAMISCYAESDRPQEALRLFNEMQASGIKPDQVTMLSVISACANLGALDQAKWVHIFVDRNGFSDVLSVNNALIGMYAKCGSLTGARNVFDAMPRRNVISWTSMITGLAMHGDGLSALSLLEQMKAGRIEPNGVTFVGLLYACSHAGLVDEGRQIFASMINEYQITPRLEHYGCMVDLLGRANLLDEAVELIKTMPFEPNVVIWGSLLGACRVHNNVELGEFAAKKLLRVDPHHDGAHVLLSNIYAKAGRWGDVKEVRRSMKNRGIAKEKGSSWIELKDGIHEFAMGDKSHPKSAEIYDKLGEVVDELKRAGYVPDTGSVLTDLDEEEKKEAVLLHSEKLALALGLLSVNKGTCIRIVKNLRICEDCHNFMKWVSKAFGQEILVRDRTRFHHYRDGACSCNDYWGRARVPAAAGQLTSNVWRAKPTCRLPLFLSLPWAFPCAQPATTSYLHLHSSVPMRETDSITTPFPGPISPARSYQTGLRQYFSFSGMPFCWLQLQCPTGSPI</sequence>
<name>A0AAV7ETK5_ARIFI</name>
<keyword evidence="2" id="KW-0677">Repeat</keyword>
<evidence type="ECO:0000256" key="2">
    <source>
        <dbReference type="ARBA" id="ARBA00022737"/>
    </source>
</evidence>
<dbReference type="SUPFAM" id="SSF48452">
    <property type="entry name" value="TPR-like"/>
    <property type="match status" value="1"/>
</dbReference>
<feature type="repeat" description="PPR" evidence="3">
    <location>
        <begin position="284"/>
        <end position="314"/>
    </location>
</feature>
<accession>A0AAV7ETK5</accession>
<dbReference type="Pfam" id="PF01535">
    <property type="entry name" value="PPR"/>
    <property type="match status" value="2"/>
</dbReference>
<comment type="similarity">
    <text evidence="1">Belongs to the PPR family. PCMP-H subfamily.</text>
</comment>
<dbReference type="InterPro" id="IPR046960">
    <property type="entry name" value="PPR_At4g14850-like_plant"/>
</dbReference>
<comment type="caution">
    <text evidence="5">The sequence shown here is derived from an EMBL/GenBank/DDBJ whole genome shotgun (WGS) entry which is preliminary data.</text>
</comment>
<dbReference type="PROSITE" id="PS51375">
    <property type="entry name" value="PPR"/>
    <property type="match status" value="5"/>
</dbReference>
<evidence type="ECO:0000313" key="5">
    <source>
        <dbReference type="EMBL" id="KAG9451979.1"/>
    </source>
</evidence>
<feature type="repeat" description="PPR" evidence="3">
    <location>
        <begin position="183"/>
        <end position="217"/>
    </location>
</feature>
<keyword evidence="6" id="KW-1185">Reference proteome</keyword>
<feature type="domain" description="DYW" evidence="4">
    <location>
        <begin position="631"/>
        <end position="723"/>
    </location>
</feature>
<dbReference type="GO" id="GO:0009451">
    <property type="term" value="P:RNA modification"/>
    <property type="evidence" value="ECO:0007669"/>
    <property type="project" value="InterPro"/>
</dbReference>
<organism evidence="5 6">
    <name type="scientific">Aristolochia fimbriata</name>
    <name type="common">White veined hardy Dutchman's pipe vine</name>
    <dbReference type="NCBI Taxonomy" id="158543"/>
    <lineage>
        <taxon>Eukaryota</taxon>
        <taxon>Viridiplantae</taxon>
        <taxon>Streptophyta</taxon>
        <taxon>Embryophyta</taxon>
        <taxon>Tracheophyta</taxon>
        <taxon>Spermatophyta</taxon>
        <taxon>Magnoliopsida</taxon>
        <taxon>Magnoliidae</taxon>
        <taxon>Piperales</taxon>
        <taxon>Aristolochiaceae</taxon>
        <taxon>Aristolochia</taxon>
    </lineage>
</organism>
<dbReference type="InterPro" id="IPR046848">
    <property type="entry name" value="E_motif"/>
</dbReference>
<dbReference type="InterPro" id="IPR046849">
    <property type="entry name" value="E2_motif"/>
</dbReference>
<protein>
    <recommendedName>
        <fullName evidence="4">DYW domain-containing protein</fullName>
    </recommendedName>
</protein>
<dbReference type="GO" id="GO:0003723">
    <property type="term" value="F:RNA binding"/>
    <property type="evidence" value="ECO:0007669"/>
    <property type="project" value="InterPro"/>
</dbReference>
<proteinExistence type="inferred from homology"/>
<dbReference type="FunFam" id="1.25.40.10:FF:000427">
    <property type="entry name" value="Pentatricopeptide repeat-containing protein chloroplastic"/>
    <property type="match status" value="1"/>
</dbReference>
<dbReference type="FunFam" id="1.25.40.10:FF:000348">
    <property type="entry name" value="Pentatricopeptide repeat-containing protein chloroplastic"/>
    <property type="match status" value="1"/>
</dbReference>